<dbReference type="Proteomes" id="UP000275348">
    <property type="component" value="Unassembled WGS sequence"/>
</dbReference>
<organism evidence="1 2">
    <name type="scientific">Faecalibacter macacae</name>
    <dbReference type="NCBI Taxonomy" id="1859289"/>
    <lineage>
        <taxon>Bacteria</taxon>
        <taxon>Pseudomonadati</taxon>
        <taxon>Bacteroidota</taxon>
        <taxon>Flavobacteriia</taxon>
        <taxon>Flavobacteriales</taxon>
        <taxon>Weeksellaceae</taxon>
        <taxon>Faecalibacter</taxon>
    </lineage>
</organism>
<keyword evidence="2" id="KW-1185">Reference proteome</keyword>
<dbReference type="AlphaFoldDB" id="A0A3L9M6K5"/>
<dbReference type="OrthoDB" id="1053324at2"/>
<sequence length="280" mass="32270">MSVEQYQNTMIAAKERNAALSGLTSTSKTSIWRLMFYCVAFAIEQLAQLFSQHRKEIDEKIAKQKTHRLAWIQQMYLNFQYGFDLIPETDQFDNSDATEDQISESKIIKYCAVNESDTQREVIIKIATEVDEELSPLPQEVMETIDRYTSEIKGTGVPYRIINYVPDLLRLKIRVFRDPLLIDEQGRHRRNANFPVEDALKEFMKELPFDGALQIQDLSNKLESVTGVELVSVDLVQSCWVNPATSGYGDWRSVDVRKVPESGYFKIENFNGITYEVLQS</sequence>
<dbReference type="EMBL" id="RDOJ01000013">
    <property type="protein sequence ID" value="RLZ08608.1"/>
    <property type="molecule type" value="Genomic_DNA"/>
</dbReference>
<protein>
    <submittedName>
        <fullName evidence="1">Nucleotidyltransferase</fullName>
    </submittedName>
</protein>
<evidence type="ECO:0000313" key="2">
    <source>
        <dbReference type="Proteomes" id="UP000275348"/>
    </source>
</evidence>
<dbReference type="RefSeq" id="WP_121935038.1">
    <property type="nucleotide sequence ID" value="NZ_RDOJ01000013.1"/>
</dbReference>
<gene>
    <name evidence="1" type="ORF">EAH69_09855</name>
</gene>
<name>A0A3L9M6K5_9FLAO</name>
<accession>A0A3L9M6K5</accession>
<evidence type="ECO:0000313" key="1">
    <source>
        <dbReference type="EMBL" id="RLZ08608.1"/>
    </source>
</evidence>
<comment type="caution">
    <text evidence="1">The sequence shown here is derived from an EMBL/GenBank/DDBJ whole genome shotgun (WGS) entry which is preliminary data.</text>
</comment>
<proteinExistence type="predicted"/>
<reference evidence="1 2" key="1">
    <citation type="submission" date="2018-10" db="EMBL/GenBank/DDBJ databases">
        <authorList>
            <person name="Chen X."/>
        </authorList>
    </citation>
    <scope>NUCLEOTIDE SEQUENCE [LARGE SCALE GENOMIC DNA]</scope>
    <source>
        <strain evidence="1 2">YIM 102668</strain>
    </source>
</reference>